<protein>
    <submittedName>
        <fullName evidence="1">Uncharacterized protein</fullName>
    </submittedName>
</protein>
<dbReference type="RefSeq" id="WP_311723998.1">
    <property type="nucleotide sequence ID" value="NZ_JAVRFD010000005.1"/>
</dbReference>
<organism evidence="1 2">
    <name type="scientific">Streptomyces lonegramiae</name>
    <dbReference type="NCBI Taxonomy" id="3075524"/>
    <lineage>
        <taxon>Bacteria</taxon>
        <taxon>Bacillati</taxon>
        <taxon>Actinomycetota</taxon>
        <taxon>Actinomycetes</taxon>
        <taxon>Kitasatosporales</taxon>
        <taxon>Streptomycetaceae</taxon>
        <taxon>Streptomyces</taxon>
    </lineage>
</organism>
<name>A0ABU2XCE5_9ACTN</name>
<dbReference type="Proteomes" id="UP001180754">
    <property type="component" value="Unassembled WGS sequence"/>
</dbReference>
<gene>
    <name evidence="1" type="ORF">RND15_12800</name>
</gene>
<reference evidence="1" key="1">
    <citation type="submission" date="2024-05" db="EMBL/GenBank/DDBJ databases">
        <title>30 novel species of actinomycetes from the DSMZ collection.</title>
        <authorList>
            <person name="Nouioui I."/>
        </authorList>
    </citation>
    <scope>NUCLEOTIDE SEQUENCE</scope>
    <source>
        <strain evidence="1">DSM 41529</strain>
    </source>
</reference>
<evidence type="ECO:0000313" key="2">
    <source>
        <dbReference type="Proteomes" id="UP001180754"/>
    </source>
</evidence>
<proteinExistence type="predicted"/>
<evidence type="ECO:0000313" key="1">
    <source>
        <dbReference type="EMBL" id="MDT0543589.1"/>
    </source>
</evidence>
<sequence length="233" mass="24657">MTDQTVKPIGPEYLRPLQPECPNCSCCTAPLCQKGRNSTLECIGNTRTEFAATVAGCPCSAETTRGTHAWRMARIRVTRHALEVPLPDTAEGILRGLADGTGTVSDPAGLITPLRALRYVAVDNGAPSITDLGHAYLTARGEPRFATPVEVQAVDVDTCTARVVVVGWNPTAGVTVLLDQLAHATGCTAEELPGKHLEAIANCRTQEADDVVLTSIRIAPPLPESWTGAESYG</sequence>
<keyword evidence="2" id="KW-1185">Reference proteome</keyword>
<comment type="caution">
    <text evidence="1">The sequence shown here is derived from an EMBL/GenBank/DDBJ whole genome shotgun (WGS) entry which is preliminary data.</text>
</comment>
<accession>A0ABU2XCE5</accession>
<dbReference type="EMBL" id="JAVRFD010000005">
    <property type="protein sequence ID" value="MDT0543589.1"/>
    <property type="molecule type" value="Genomic_DNA"/>
</dbReference>